<keyword evidence="3" id="KW-1185">Reference proteome</keyword>
<sequence>MNDFIDNEKLISLVEARPPLWDKTLEIFKDRNATRIAWREVFLELRSDFDQLKEKEKNDYGYYKQMFYVKKSGRENGTIMP</sequence>
<dbReference type="OrthoDB" id="6437731at2759"/>
<dbReference type="EMBL" id="BMAV01022140">
    <property type="protein sequence ID" value="GFY76784.1"/>
    <property type="molecule type" value="Genomic_DNA"/>
</dbReference>
<gene>
    <name evidence="2" type="ORF">TNIN_263471</name>
</gene>
<dbReference type="Pfam" id="PF10545">
    <property type="entry name" value="MADF_DNA_bdg"/>
    <property type="match status" value="1"/>
</dbReference>
<name>A0A8X6YW10_9ARAC</name>
<evidence type="ECO:0000313" key="3">
    <source>
        <dbReference type="Proteomes" id="UP000886998"/>
    </source>
</evidence>
<reference evidence="2" key="1">
    <citation type="submission" date="2020-08" db="EMBL/GenBank/DDBJ databases">
        <title>Multicomponent nature underlies the extraordinary mechanical properties of spider dragline silk.</title>
        <authorList>
            <person name="Kono N."/>
            <person name="Nakamura H."/>
            <person name="Mori M."/>
            <person name="Yoshida Y."/>
            <person name="Ohtoshi R."/>
            <person name="Malay A.D."/>
            <person name="Moran D.A.P."/>
            <person name="Tomita M."/>
            <person name="Numata K."/>
            <person name="Arakawa K."/>
        </authorList>
    </citation>
    <scope>NUCLEOTIDE SEQUENCE</scope>
</reference>
<comment type="caution">
    <text evidence="2">The sequence shown here is derived from an EMBL/GenBank/DDBJ whole genome shotgun (WGS) entry which is preliminary data.</text>
</comment>
<dbReference type="InterPro" id="IPR006578">
    <property type="entry name" value="MADF-dom"/>
</dbReference>
<accession>A0A8X6YW10</accession>
<dbReference type="AlphaFoldDB" id="A0A8X6YW10"/>
<protein>
    <recommendedName>
        <fullName evidence="1">MADF domain-containing protein</fullName>
    </recommendedName>
</protein>
<feature type="domain" description="MADF" evidence="1">
    <location>
        <begin position="9"/>
        <end position="81"/>
    </location>
</feature>
<evidence type="ECO:0000259" key="1">
    <source>
        <dbReference type="PROSITE" id="PS51029"/>
    </source>
</evidence>
<dbReference type="PROSITE" id="PS51029">
    <property type="entry name" value="MADF"/>
    <property type="match status" value="1"/>
</dbReference>
<dbReference type="Proteomes" id="UP000886998">
    <property type="component" value="Unassembled WGS sequence"/>
</dbReference>
<organism evidence="2 3">
    <name type="scientific">Trichonephila inaurata madagascariensis</name>
    <dbReference type="NCBI Taxonomy" id="2747483"/>
    <lineage>
        <taxon>Eukaryota</taxon>
        <taxon>Metazoa</taxon>
        <taxon>Ecdysozoa</taxon>
        <taxon>Arthropoda</taxon>
        <taxon>Chelicerata</taxon>
        <taxon>Arachnida</taxon>
        <taxon>Araneae</taxon>
        <taxon>Araneomorphae</taxon>
        <taxon>Entelegynae</taxon>
        <taxon>Araneoidea</taxon>
        <taxon>Nephilidae</taxon>
        <taxon>Trichonephila</taxon>
        <taxon>Trichonephila inaurata</taxon>
    </lineage>
</organism>
<proteinExistence type="predicted"/>
<evidence type="ECO:0000313" key="2">
    <source>
        <dbReference type="EMBL" id="GFY76784.1"/>
    </source>
</evidence>